<feature type="region of interest" description="Disordered" evidence="6">
    <location>
        <begin position="102"/>
        <end position="130"/>
    </location>
</feature>
<evidence type="ECO:0000256" key="4">
    <source>
        <dbReference type="ARBA" id="ARBA00022833"/>
    </source>
</evidence>
<dbReference type="InterPro" id="IPR052115">
    <property type="entry name" value="NEXT_complex_subunit_ZCCHC8"/>
</dbReference>
<keyword evidence="5" id="KW-0539">Nucleus</keyword>
<protein>
    <recommendedName>
        <fullName evidence="7">PSP proline-rich domain-containing protein</fullName>
    </recommendedName>
</protein>
<dbReference type="GO" id="GO:0003723">
    <property type="term" value="F:RNA binding"/>
    <property type="evidence" value="ECO:0007669"/>
    <property type="project" value="TreeGrafter"/>
</dbReference>
<feature type="region of interest" description="Disordered" evidence="6">
    <location>
        <begin position="1"/>
        <end position="24"/>
    </location>
</feature>
<feature type="region of interest" description="Disordered" evidence="6">
    <location>
        <begin position="411"/>
        <end position="466"/>
    </location>
</feature>
<dbReference type="GO" id="GO:0008270">
    <property type="term" value="F:zinc ion binding"/>
    <property type="evidence" value="ECO:0007669"/>
    <property type="project" value="UniProtKB-KW"/>
</dbReference>
<keyword evidence="4" id="KW-0862">Zinc</keyword>
<comment type="caution">
    <text evidence="8">The sequence shown here is derived from an EMBL/GenBank/DDBJ whole genome shotgun (WGS) entry which is preliminary data.</text>
</comment>
<sequence length="635" mass="71818">METEDTINLPILNESGIEPENDGGEDYDCKPSLALLYGANTMDKGANGEVLENGGNDGIKGNHFSLASEDGKFFEKVASFSSVIGENGFVSVQDEINIDDTIGGQQQEQSPNIDRSAAPGAKRPRTALGEEQPSVHVIYNALTSERKHKLEEVLQQWSQWCAEHSHSIHDAEVLEAGEKTYFPALRVGMDNKTSAVSFWMDLPRKKKNKVFTPFDANSGPIYDRGVTIALNSSDGSNNLEGISSLTTLVEASRCFNCNSYSHSMKDCKKPRDSVAVNSARKQHRSKLNLNAVSRIRYYQSSERGKYDGLSPGILDAETRKLLGLGELDPPPWLHRMREIGYPPGYLDPEEDNLPSGITIFGNDETTEEADAREILERSAEPPKKMSVRFPGINAPIPENVDKRHWGVGPSSSIASRARSYRRHANTTPDTVKRGHDLEQQGIFRIPTGPQRSRSFEEEGPPPHQFRSIEDEGLVSQRFRDFEAEGCPRQWFRDFEEEASMRKWVRSINNEGPLNQRFRDLEAEGCPTQWFRDFEDESPMRMWHSNSEEEARRHGWYRGGEGEGDPRRQLGFNDEWRHMGHFGEIDPFSYRHQDYYDSNCGVPIDGFRRSLSDRARRSPLAADDGAYLSLSYPRYR</sequence>
<dbReference type="EMBL" id="CAMAPF010000178">
    <property type="protein sequence ID" value="CAH9110988.1"/>
    <property type="molecule type" value="Genomic_DNA"/>
</dbReference>
<name>A0AAV0E1B1_9ASTE</name>
<evidence type="ECO:0000259" key="7">
    <source>
        <dbReference type="SMART" id="SM00581"/>
    </source>
</evidence>
<proteinExistence type="predicted"/>
<dbReference type="InterPro" id="IPR006568">
    <property type="entry name" value="PSP_pro-rich"/>
</dbReference>
<evidence type="ECO:0000256" key="2">
    <source>
        <dbReference type="ARBA" id="ARBA00022723"/>
    </source>
</evidence>
<gene>
    <name evidence="8" type="ORF">CEPIT_LOCUS19368</name>
</gene>
<comment type="subcellular location">
    <subcellularLocation>
        <location evidence="1">Nucleus</location>
    </subcellularLocation>
</comment>
<dbReference type="PANTHER" id="PTHR13316">
    <property type="entry name" value="ZINC FINGER, CCHC DOMAIN CONTAINING 8"/>
    <property type="match status" value="1"/>
</dbReference>
<dbReference type="AlphaFoldDB" id="A0AAV0E1B1"/>
<evidence type="ECO:0000256" key="5">
    <source>
        <dbReference type="ARBA" id="ARBA00023242"/>
    </source>
</evidence>
<keyword evidence="9" id="KW-1185">Reference proteome</keyword>
<feature type="domain" description="PSP proline-rich" evidence="7">
    <location>
        <begin position="306"/>
        <end position="359"/>
    </location>
</feature>
<evidence type="ECO:0000313" key="9">
    <source>
        <dbReference type="Proteomes" id="UP001152523"/>
    </source>
</evidence>
<dbReference type="GO" id="GO:0071013">
    <property type="term" value="C:catalytic step 2 spliceosome"/>
    <property type="evidence" value="ECO:0007669"/>
    <property type="project" value="TreeGrafter"/>
</dbReference>
<dbReference type="Proteomes" id="UP001152523">
    <property type="component" value="Unassembled WGS sequence"/>
</dbReference>
<feature type="compositionally biased region" description="Polar residues" evidence="6">
    <location>
        <begin position="103"/>
        <end position="113"/>
    </location>
</feature>
<evidence type="ECO:0000256" key="6">
    <source>
        <dbReference type="SAM" id="MobiDB-lite"/>
    </source>
</evidence>
<organism evidence="8 9">
    <name type="scientific">Cuscuta epithymum</name>
    <dbReference type="NCBI Taxonomy" id="186058"/>
    <lineage>
        <taxon>Eukaryota</taxon>
        <taxon>Viridiplantae</taxon>
        <taxon>Streptophyta</taxon>
        <taxon>Embryophyta</taxon>
        <taxon>Tracheophyta</taxon>
        <taxon>Spermatophyta</taxon>
        <taxon>Magnoliopsida</taxon>
        <taxon>eudicotyledons</taxon>
        <taxon>Gunneridae</taxon>
        <taxon>Pentapetalae</taxon>
        <taxon>asterids</taxon>
        <taxon>lamiids</taxon>
        <taxon>Solanales</taxon>
        <taxon>Convolvulaceae</taxon>
        <taxon>Cuscuteae</taxon>
        <taxon>Cuscuta</taxon>
        <taxon>Cuscuta subgen. Cuscuta</taxon>
    </lineage>
</organism>
<reference evidence="8" key="1">
    <citation type="submission" date="2022-07" db="EMBL/GenBank/DDBJ databases">
        <authorList>
            <person name="Macas J."/>
            <person name="Novak P."/>
            <person name="Neumann P."/>
        </authorList>
    </citation>
    <scope>NUCLEOTIDE SEQUENCE</scope>
</reference>
<evidence type="ECO:0000256" key="3">
    <source>
        <dbReference type="ARBA" id="ARBA00022771"/>
    </source>
</evidence>
<dbReference type="SMART" id="SM00581">
    <property type="entry name" value="PSP"/>
    <property type="match status" value="1"/>
</dbReference>
<keyword evidence="2" id="KW-0479">Metal-binding</keyword>
<accession>A0AAV0E1B1</accession>
<evidence type="ECO:0000256" key="1">
    <source>
        <dbReference type="ARBA" id="ARBA00004123"/>
    </source>
</evidence>
<evidence type="ECO:0000313" key="8">
    <source>
        <dbReference type="EMBL" id="CAH9110988.1"/>
    </source>
</evidence>
<dbReference type="PANTHER" id="PTHR13316:SF0">
    <property type="entry name" value="ZINC FINGER CCHC DOMAIN-CONTAINING PROTEIN 8"/>
    <property type="match status" value="1"/>
</dbReference>
<keyword evidence="3" id="KW-0863">Zinc-finger</keyword>
<dbReference type="Pfam" id="PF04046">
    <property type="entry name" value="PSP"/>
    <property type="match status" value="1"/>
</dbReference>